<evidence type="ECO:0000256" key="1">
    <source>
        <dbReference type="SAM" id="SignalP"/>
    </source>
</evidence>
<feature type="signal peptide" evidence="1">
    <location>
        <begin position="1"/>
        <end position="24"/>
    </location>
</feature>
<keyword evidence="4" id="KW-1185">Reference proteome</keyword>
<dbReference type="InterPro" id="IPR011050">
    <property type="entry name" value="Pectin_lyase_fold/virulence"/>
</dbReference>
<protein>
    <submittedName>
        <fullName evidence="3">Nitrous oxide reductase family maturation protein NosD</fullName>
    </submittedName>
</protein>
<dbReference type="EMBL" id="JAXCLX010000002">
    <property type="protein sequence ID" value="MDY0873206.1"/>
    <property type="molecule type" value="Genomic_DNA"/>
</dbReference>
<dbReference type="NCBIfam" id="TIGR03804">
    <property type="entry name" value="para_beta_helix"/>
    <property type="match status" value="2"/>
</dbReference>
<evidence type="ECO:0000313" key="3">
    <source>
        <dbReference type="EMBL" id="MDY0873206.1"/>
    </source>
</evidence>
<dbReference type="Gene3D" id="2.160.20.10">
    <property type="entry name" value="Single-stranded right-handed beta-helix, Pectin lyase-like"/>
    <property type="match status" value="1"/>
</dbReference>
<dbReference type="InterPro" id="IPR007742">
    <property type="entry name" value="NosD_dom"/>
</dbReference>
<dbReference type="InterPro" id="IPR006633">
    <property type="entry name" value="Carb-bd_sugar_hydrolysis-dom"/>
</dbReference>
<dbReference type="InterPro" id="IPR012334">
    <property type="entry name" value="Pectin_lyas_fold"/>
</dbReference>
<dbReference type="Proteomes" id="UP001271769">
    <property type="component" value="Unassembled WGS sequence"/>
</dbReference>
<evidence type="ECO:0000313" key="4">
    <source>
        <dbReference type="Proteomes" id="UP001271769"/>
    </source>
</evidence>
<feature type="chain" id="PRO_5047416095" evidence="1">
    <location>
        <begin position="25"/>
        <end position="436"/>
    </location>
</feature>
<evidence type="ECO:0000259" key="2">
    <source>
        <dbReference type="SMART" id="SM00722"/>
    </source>
</evidence>
<dbReference type="NCBIfam" id="TIGR04247">
    <property type="entry name" value="NosD_copper_fam"/>
    <property type="match status" value="1"/>
</dbReference>
<keyword evidence="1" id="KW-0732">Signal</keyword>
<dbReference type="SMART" id="SM00710">
    <property type="entry name" value="PbH1"/>
    <property type="match status" value="9"/>
</dbReference>
<reference evidence="3 4" key="1">
    <citation type="journal article" date="2013" name="Antonie Van Leeuwenhoek">
        <title>Dongia rigui sp. nov., isolated from freshwater of a large wetland in Korea.</title>
        <authorList>
            <person name="Baik K.S."/>
            <person name="Hwang Y.M."/>
            <person name="Choi J.S."/>
            <person name="Kwon J."/>
            <person name="Seong C.N."/>
        </authorList>
    </citation>
    <scope>NUCLEOTIDE SEQUENCE [LARGE SCALE GENOMIC DNA]</scope>
    <source>
        <strain evidence="3 4">04SU4-P</strain>
    </source>
</reference>
<dbReference type="Pfam" id="PF05048">
    <property type="entry name" value="NosD"/>
    <property type="match status" value="1"/>
</dbReference>
<comment type="caution">
    <text evidence="3">The sequence shown here is derived from an EMBL/GenBank/DDBJ whole genome shotgun (WGS) entry which is preliminary data.</text>
</comment>
<dbReference type="SUPFAM" id="SSF51126">
    <property type="entry name" value="Pectin lyase-like"/>
    <property type="match status" value="1"/>
</dbReference>
<dbReference type="InterPro" id="IPR022441">
    <property type="entry name" value="Para_beta_helix_rpt-2"/>
</dbReference>
<dbReference type="InterPro" id="IPR006626">
    <property type="entry name" value="PbH1"/>
</dbReference>
<dbReference type="SMART" id="SM00722">
    <property type="entry name" value="CASH"/>
    <property type="match status" value="2"/>
</dbReference>
<proteinExistence type="predicted"/>
<accession>A0ABU5E0Y8</accession>
<feature type="domain" description="Carbohydrate-binding/sugar hydrolysis" evidence="2">
    <location>
        <begin position="43"/>
        <end position="191"/>
    </location>
</feature>
<sequence length="436" mass="46900">MRRSDAILLAIMLAVAGMPAGAWAKTITVAAGGNTLIEAVAAASPGDMLDLQPGRHQGPVLIAKTLALIGADGAEVVGNGEGSVIRIEAAGVTIRNLTITGSGTNTTNIDGGIYVAQGADDPVIENNRLDQNQFGISLHGPKRAIVRNNVVTNRNDLWLNSRGNGIHMWNNVGSRIEDNIVTGGRDGIFVQLGSDNIITGNKFSHLRFAVHYMYSKRGSVSDNVSIGNHIGYALMYSDQLIIKGNISVKDRDYGLMLNSARKGDIRDNVIYGTADKCLFFYLAVKNQLIGNRFEDCGIGVHVTGSDANLIGGNAFIGNHVQMHYAGTKFHEWSIDGRGNYWSDNPAFDLNGDGMADTAYRPNDIVDWVVWRYPLSKLLMSSPAMEILRVGQSQFPALYPGGVVDSHPLMTAPTAPRALPEIPADVKWEEGKADPSS</sequence>
<organism evidence="3 4">
    <name type="scientific">Dongia rigui</name>
    <dbReference type="NCBI Taxonomy" id="940149"/>
    <lineage>
        <taxon>Bacteria</taxon>
        <taxon>Pseudomonadati</taxon>
        <taxon>Pseudomonadota</taxon>
        <taxon>Alphaproteobacteria</taxon>
        <taxon>Rhodospirillales</taxon>
        <taxon>Dongiaceae</taxon>
        <taxon>Dongia</taxon>
    </lineage>
</organism>
<name>A0ABU5E0Y8_9PROT</name>
<gene>
    <name evidence="3" type="ORF">SMD31_14790</name>
</gene>
<dbReference type="InterPro" id="IPR026464">
    <property type="entry name" value="NosD_copper_fam"/>
</dbReference>
<feature type="domain" description="Carbohydrate-binding/sugar hydrolysis" evidence="2">
    <location>
        <begin position="197"/>
        <end position="357"/>
    </location>
</feature>
<dbReference type="RefSeq" id="WP_320501668.1">
    <property type="nucleotide sequence ID" value="NZ_JAXCLX010000002.1"/>
</dbReference>